<evidence type="ECO:0000313" key="1">
    <source>
        <dbReference type="EMBL" id="SFL74715.1"/>
    </source>
</evidence>
<dbReference type="InterPro" id="IPR002514">
    <property type="entry name" value="Transposase_8"/>
</dbReference>
<dbReference type="EMBL" id="FOTF01000067">
    <property type="protein sequence ID" value="SFL74715.1"/>
    <property type="molecule type" value="Genomic_DNA"/>
</dbReference>
<reference evidence="1 2" key="1">
    <citation type="submission" date="2016-10" db="EMBL/GenBank/DDBJ databases">
        <authorList>
            <person name="de Groot N.N."/>
        </authorList>
    </citation>
    <scope>NUCLEOTIDE SEQUENCE [LARGE SCALE GENOMIC DNA]</scope>
    <source>
        <strain evidence="1 2">DSM 16199</strain>
    </source>
</reference>
<keyword evidence="2" id="KW-1185">Reference proteome</keyword>
<gene>
    <name evidence="1" type="ORF">SAMN04488004_1672</name>
</gene>
<sequence>MKMTRFSEPQILAILRQAEGGVPVGELCREHGMSTASFYKWRAKYGGMDASMISQMKSLEDENRRLKRMFADLSMQADLLKEALGKK</sequence>
<dbReference type="GO" id="GO:0006313">
    <property type="term" value="P:DNA transposition"/>
    <property type="evidence" value="ECO:0007669"/>
    <property type="project" value="InterPro"/>
</dbReference>
<dbReference type="PANTHER" id="PTHR33609">
    <property type="entry name" value="LOW CALCIUM RESPONSE LOCUS PROTEIN S"/>
    <property type="match status" value="1"/>
</dbReference>
<protein>
    <submittedName>
        <fullName evidence="1">Putative transposase</fullName>
    </submittedName>
</protein>
<organism evidence="1 2">
    <name type="scientific">Loktanella salsilacus</name>
    <dbReference type="NCBI Taxonomy" id="195913"/>
    <lineage>
        <taxon>Bacteria</taxon>
        <taxon>Pseudomonadati</taxon>
        <taxon>Pseudomonadota</taxon>
        <taxon>Alphaproteobacteria</taxon>
        <taxon>Rhodobacterales</taxon>
        <taxon>Roseobacteraceae</taxon>
        <taxon>Loktanella</taxon>
    </lineage>
</organism>
<evidence type="ECO:0000313" key="2">
    <source>
        <dbReference type="Proteomes" id="UP000199550"/>
    </source>
</evidence>
<dbReference type="InterPro" id="IPR009057">
    <property type="entry name" value="Homeodomain-like_sf"/>
</dbReference>
<dbReference type="SUPFAM" id="SSF46689">
    <property type="entry name" value="Homeodomain-like"/>
    <property type="match status" value="1"/>
</dbReference>
<dbReference type="AlphaFoldDB" id="A0A1I4K7F3"/>
<dbReference type="PANTHER" id="PTHR33609:SF1">
    <property type="entry name" value="TRANSPOSASE"/>
    <property type="match status" value="1"/>
</dbReference>
<dbReference type="Pfam" id="PF01527">
    <property type="entry name" value="HTH_Tnp_1"/>
    <property type="match status" value="1"/>
</dbReference>
<dbReference type="STRING" id="195913.SAMN04488004_1672"/>
<dbReference type="InterPro" id="IPR052546">
    <property type="entry name" value="Transposase_8_domain"/>
</dbReference>
<dbReference type="GO" id="GO:0004803">
    <property type="term" value="F:transposase activity"/>
    <property type="evidence" value="ECO:0007669"/>
    <property type="project" value="InterPro"/>
</dbReference>
<accession>A0A1I4K7F3</accession>
<name>A0A1I4K7F3_9RHOB</name>
<dbReference type="Proteomes" id="UP000199550">
    <property type="component" value="Unassembled WGS sequence"/>
</dbReference>
<dbReference type="GO" id="GO:0003677">
    <property type="term" value="F:DNA binding"/>
    <property type="evidence" value="ECO:0007669"/>
    <property type="project" value="InterPro"/>
</dbReference>
<proteinExistence type="predicted"/>